<dbReference type="InterPro" id="IPR001315">
    <property type="entry name" value="CARD"/>
</dbReference>
<evidence type="ECO:0000256" key="4">
    <source>
        <dbReference type="ARBA" id="ARBA00022801"/>
    </source>
</evidence>
<name>A0ABD1KXE1_9TELE</name>
<evidence type="ECO:0000256" key="6">
    <source>
        <dbReference type="ARBA" id="ARBA00023145"/>
    </source>
</evidence>
<organism evidence="13 14">
    <name type="scientific">Coilia grayii</name>
    <name type="common">Gray's grenadier anchovy</name>
    <dbReference type="NCBI Taxonomy" id="363190"/>
    <lineage>
        <taxon>Eukaryota</taxon>
        <taxon>Metazoa</taxon>
        <taxon>Chordata</taxon>
        <taxon>Craniata</taxon>
        <taxon>Vertebrata</taxon>
        <taxon>Euteleostomi</taxon>
        <taxon>Actinopterygii</taxon>
        <taxon>Neopterygii</taxon>
        <taxon>Teleostei</taxon>
        <taxon>Clupei</taxon>
        <taxon>Clupeiformes</taxon>
        <taxon>Clupeoidei</taxon>
        <taxon>Engraulidae</taxon>
        <taxon>Coilinae</taxon>
        <taxon>Coilia</taxon>
    </lineage>
</organism>
<dbReference type="SMART" id="SM00114">
    <property type="entry name" value="CARD"/>
    <property type="match status" value="1"/>
</dbReference>
<dbReference type="PROSITE" id="PS01122">
    <property type="entry name" value="CASPASE_CYS"/>
    <property type="match status" value="1"/>
</dbReference>
<dbReference type="PANTHER" id="PTHR47901:SF8">
    <property type="entry name" value="CASPASE-3"/>
    <property type="match status" value="1"/>
</dbReference>
<dbReference type="GO" id="GO:0006915">
    <property type="term" value="P:apoptotic process"/>
    <property type="evidence" value="ECO:0007669"/>
    <property type="project" value="UniProtKB-KW"/>
</dbReference>
<comment type="caution">
    <text evidence="13">The sequence shown here is derived from an EMBL/GenBank/DDBJ whole genome shotgun (WGS) entry which is preliminary data.</text>
</comment>
<feature type="domain" description="Caspase family p20" evidence="11">
    <location>
        <begin position="170"/>
        <end position="302"/>
    </location>
</feature>
<feature type="region of interest" description="Disordered" evidence="9">
    <location>
        <begin position="116"/>
        <end position="159"/>
    </location>
</feature>
<gene>
    <name evidence="13" type="ORF">ACEWY4_000685</name>
</gene>
<dbReference type="GO" id="GO:0008234">
    <property type="term" value="F:cysteine-type peptidase activity"/>
    <property type="evidence" value="ECO:0007669"/>
    <property type="project" value="UniProtKB-KW"/>
</dbReference>
<evidence type="ECO:0000259" key="12">
    <source>
        <dbReference type="PROSITE" id="PS50209"/>
    </source>
</evidence>
<dbReference type="InterPro" id="IPR029030">
    <property type="entry name" value="Caspase-like_dom_sf"/>
</dbReference>
<dbReference type="InterPro" id="IPR011029">
    <property type="entry name" value="DEATH-like_dom_sf"/>
</dbReference>
<evidence type="ECO:0000256" key="5">
    <source>
        <dbReference type="ARBA" id="ARBA00022807"/>
    </source>
</evidence>
<dbReference type="SUPFAM" id="SSF52129">
    <property type="entry name" value="Caspase-like"/>
    <property type="match status" value="1"/>
</dbReference>
<dbReference type="PROSITE" id="PS50209">
    <property type="entry name" value="CARD"/>
    <property type="match status" value="1"/>
</dbReference>
<dbReference type="InterPro" id="IPR001309">
    <property type="entry name" value="Pept_C14_p20"/>
</dbReference>
<dbReference type="PANTHER" id="PTHR47901">
    <property type="entry name" value="CASPASE RECRUITMENT DOMAIN-CONTAINING PROTEIN 18"/>
    <property type="match status" value="1"/>
</dbReference>
<feature type="active site" evidence="7">
    <location>
        <position position="298"/>
    </location>
</feature>
<feature type="compositionally biased region" description="Basic and acidic residues" evidence="9">
    <location>
        <begin position="144"/>
        <end position="159"/>
    </location>
</feature>
<feature type="domain" description="CARD" evidence="12">
    <location>
        <begin position="1"/>
        <end position="90"/>
    </location>
</feature>
<accession>A0ABD1KXE1</accession>
<dbReference type="SUPFAM" id="SSF47986">
    <property type="entry name" value="DEATH domain"/>
    <property type="match status" value="1"/>
</dbReference>
<evidence type="ECO:0008006" key="15">
    <source>
        <dbReference type="Google" id="ProtNLM"/>
    </source>
</evidence>
<dbReference type="InterPro" id="IPR015917">
    <property type="entry name" value="Pept_C14A"/>
</dbReference>
<dbReference type="Pfam" id="PF00619">
    <property type="entry name" value="CARD"/>
    <property type="match status" value="1"/>
</dbReference>
<keyword evidence="4" id="KW-0378">Hydrolase</keyword>
<evidence type="ECO:0000256" key="9">
    <source>
        <dbReference type="SAM" id="MobiDB-lite"/>
    </source>
</evidence>
<dbReference type="PROSITE" id="PS50208">
    <property type="entry name" value="CASPASE_P20"/>
    <property type="match status" value="1"/>
</dbReference>
<dbReference type="PROSITE" id="PS01121">
    <property type="entry name" value="CASPASE_HIS"/>
    <property type="match status" value="1"/>
</dbReference>
<evidence type="ECO:0000256" key="7">
    <source>
        <dbReference type="PIRSR" id="PIRSR038001-1"/>
    </source>
</evidence>
<dbReference type="FunFam" id="3.40.50.1460:FF:000012">
    <property type="entry name" value="Caspase 9"/>
    <property type="match status" value="1"/>
</dbReference>
<dbReference type="InterPro" id="IPR002398">
    <property type="entry name" value="Pept_C14"/>
</dbReference>
<dbReference type="PROSITE" id="PS50207">
    <property type="entry name" value="CASPASE_P10"/>
    <property type="match status" value="1"/>
</dbReference>
<dbReference type="AlphaFoldDB" id="A0ABD1KXE1"/>
<reference evidence="13 14" key="1">
    <citation type="submission" date="2024-09" db="EMBL/GenBank/DDBJ databases">
        <title>A chromosome-level genome assembly of Gray's grenadier anchovy, Coilia grayii.</title>
        <authorList>
            <person name="Fu Z."/>
        </authorList>
    </citation>
    <scope>NUCLEOTIDE SEQUENCE [LARGE SCALE GENOMIC DNA]</scope>
    <source>
        <strain evidence="13">G4</strain>
        <tissue evidence="13">Muscle</tissue>
    </source>
</reference>
<evidence type="ECO:0000313" key="14">
    <source>
        <dbReference type="Proteomes" id="UP001591681"/>
    </source>
</evidence>
<evidence type="ECO:0000259" key="10">
    <source>
        <dbReference type="PROSITE" id="PS50207"/>
    </source>
</evidence>
<proteinExistence type="inferred from homology"/>
<dbReference type="PIRSF" id="PIRSF038001">
    <property type="entry name" value="Caspase_ICE"/>
    <property type="match status" value="1"/>
</dbReference>
<keyword evidence="6" id="KW-0865">Zymogen</keyword>
<dbReference type="InterPro" id="IPR002138">
    <property type="entry name" value="Pept_C14_p10"/>
</dbReference>
<keyword evidence="14" id="KW-1185">Reference proteome</keyword>
<dbReference type="InterPro" id="IPR016129">
    <property type="entry name" value="Caspase_his_AS"/>
</dbReference>
<keyword evidence="3" id="KW-0053">Apoptosis</keyword>
<feature type="active site" evidence="7">
    <location>
        <position position="248"/>
    </location>
</feature>
<dbReference type="InterPro" id="IPR042147">
    <property type="entry name" value="CARD_CASP9"/>
</dbReference>
<dbReference type="Gene3D" id="3.40.50.1460">
    <property type="match status" value="1"/>
</dbReference>
<dbReference type="CDD" id="cd08326">
    <property type="entry name" value="CARD_CASP9"/>
    <property type="match status" value="1"/>
</dbReference>
<sequence length="440" mass="49025">MDPKHKTILQRNRTNLVKDLDPSTLYDGLLSRGVFTQDMIDEIKSSGTRRDQARQLVRDLETRGSRAFPAFLECLRECGYESLALLLHSEAPVIQPVPSPLNPVIRPLPVCPVDIRKPDKGHSSPPKEVPVYPTEIDLIPSPSPEKESLKPRQGRTRRDSIQNYKMDASPCGLCLIINNVEFEQHSELKNRKGSDIDCDKLERRFKSLNFNVVVKRNLKYKQIRHELSALAKKDHSAYDCCVVVILSHGTEATHSRFPGAVYGVDGSPVPVQIITNYLNGQHCPSLQGKPKLFFLQACGGGEKDTGFEVSPDEVQPSMGGADDQMDAIPTSSSSDSLSMSDEPDARATLPTPSDILVSYSTFPGYVSWRDTQAGSWYVETLDHVLEQNAATDDLVTMLMMVNNEVSQISAKGLYKQMPGSFNFLRKLLYFQALPPSHIPR</sequence>
<dbReference type="SMART" id="SM00115">
    <property type="entry name" value="CASc"/>
    <property type="match status" value="1"/>
</dbReference>
<dbReference type="CDD" id="cd00032">
    <property type="entry name" value="CASc"/>
    <property type="match status" value="1"/>
</dbReference>
<protein>
    <recommendedName>
        <fullName evidence="15">Caspase 9</fullName>
    </recommendedName>
</protein>
<dbReference type="Pfam" id="PF00656">
    <property type="entry name" value="Peptidase_C14"/>
    <property type="match status" value="1"/>
</dbReference>
<feature type="domain" description="Caspase family p10" evidence="10">
    <location>
        <begin position="345"/>
        <end position="432"/>
    </location>
</feature>
<evidence type="ECO:0000256" key="8">
    <source>
        <dbReference type="RuleBase" id="RU003971"/>
    </source>
</evidence>
<evidence type="ECO:0000256" key="2">
    <source>
        <dbReference type="ARBA" id="ARBA00022670"/>
    </source>
</evidence>
<dbReference type="InterPro" id="IPR011600">
    <property type="entry name" value="Pept_C14_caspase"/>
</dbReference>
<keyword evidence="2" id="KW-0645">Protease</keyword>
<dbReference type="GO" id="GO:0006508">
    <property type="term" value="P:proteolysis"/>
    <property type="evidence" value="ECO:0007669"/>
    <property type="project" value="UniProtKB-KW"/>
</dbReference>
<feature type="region of interest" description="Disordered" evidence="9">
    <location>
        <begin position="307"/>
        <end position="348"/>
    </location>
</feature>
<dbReference type="InterPro" id="IPR033139">
    <property type="entry name" value="Caspase_cys_AS"/>
</dbReference>
<keyword evidence="5" id="KW-0788">Thiol protease</keyword>
<evidence type="ECO:0000256" key="1">
    <source>
        <dbReference type="ARBA" id="ARBA00010134"/>
    </source>
</evidence>
<feature type="compositionally biased region" description="Low complexity" evidence="9">
    <location>
        <begin position="331"/>
        <end position="340"/>
    </location>
</feature>
<evidence type="ECO:0000313" key="13">
    <source>
        <dbReference type="EMBL" id="KAL2103817.1"/>
    </source>
</evidence>
<dbReference type="Gene3D" id="1.10.533.10">
    <property type="entry name" value="Death Domain, Fas"/>
    <property type="match status" value="1"/>
</dbReference>
<dbReference type="EMBL" id="JBHFQA010000001">
    <property type="protein sequence ID" value="KAL2103817.1"/>
    <property type="molecule type" value="Genomic_DNA"/>
</dbReference>
<comment type="similarity">
    <text evidence="1 8">Belongs to the peptidase C14A family.</text>
</comment>
<dbReference type="PRINTS" id="PR00376">
    <property type="entry name" value="IL1BCENZYME"/>
</dbReference>
<evidence type="ECO:0000259" key="11">
    <source>
        <dbReference type="PROSITE" id="PS50208"/>
    </source>
</evidence>
<evidence type="ECO:0000256" key="3">
    <source>
        <dbReference type="ARBA" id="ARBA00022703"/>
    </source>
</evidence>
<dbReference type="Proteomes" id="UP001591681">
    <property type="component" value="Unassembled WGS sequence"/>
</dbReference>